<keyword evidence="4" id="KW-0808">Transferase</keyword>
<feature type="transmembrane region" description="Helical" evidence="2">
    <location>
        <begin position="514"/>
        <end position="535"/>
    </location>
</feature>
<gene>
    <name evidence="4" type="ORF">QQ91_0018330</name>
</gene>
<evidence type="ECO:0000259" key="3">
    <source>
        <dbReference type="Pfam" id="PF03109"/>
    </source>
</evidence>
<dbReference type="InterPro" id="IPR004147">
    <property type="entry name" value="ABC1_dom"/>
</dbReference>
<dbReference type="PANTHER" id="PTHR10566:SF113">
    <property type="entry name" value="PROTEIN ACTIVITY OF BC1 COMPLEX KINASE 7, CHLOROPLASTIC"/>
    <property type="match status" value="1"/>
</dbReference>
<proteinExistence type="inferred from homology"/>
<dbReference type="InterPro" id="IPR050154">
    <property type="entry name" value="UbiB_kinase"/>
</dbReference>
<dbReference type="Pfam" id="PF03109">
    <property type="entry name" value="ABC1"/>
    <property type="match status" value="1"/>
</dbReference>
<dbReference type="SUPFAM" id="SSF56112">
    <property type="entry name" value="Protein kinase-like (PK-like)"/>
    <property type="match status" value="1"/>
</dbReference>
<dbReference type="InterPro" id="IPR011009">
    <property type="entry name" value="Kinase-like_dom_sf"/>
</dbReference>
<dbReference type="PANTHER" id="PTHR10566">
    <property type="entry name" value="CHAPERONE-ACTIVITY OF BC1 COMPLEX CABC1 -RELATED"/>
    <property type="match status" value="1"/>
</dbReference>
<protein>
    <submittedName>
        <fullName evidence="4">AarF/ABC1/UbiB kinase family protein</fullName>
    </submittedName>
</protein>
<comment type="similarity">
    <text evidence="1">Belongs to the protein kinase superfamily. ADCK protein kinase family.</text>
</comment>
<evidence type="ECO:0000313" key="5">
    <source>
        <dbReference type="Proteomes" id="UP000031561"/>
    </source>
</evidence>
<evidence type="ECO:0000256" key="1">
    <source>
        <dbReference type="ARBA" id="ARBA00009670"/>
    </source>
</evidence>
<organism evidence="4 5">
    <name type="scientific">Lyngbya confervoides BDU141951</name>
    <dbReference type="NCBI Taxonomy" id="1574623"/>
    <lineage>
        <taxon>Bacteria</taxon>
        <taxon>Bacillati</taxon>
        <taxon>Cyanobacteriota</taxon>
        <taxon>Cyanophyceae</taxon>
        <taxon>Oscillatoriophycideae</taxon>
        <taxon>Oscillatoriales</taxon>
        <taxon>Microcoleaceae</taxon>
        <taxon>Lyngbya</taxon>
    </lineage>
</organism>
<keyword evidence="2" id="KW-1133">Transmembrane helix</keyword>
<accession>A0ABD4T7T5</accession>
<evidence type="ECO:0000256" key="2">
    <source>
        <dbReference type="SAM" id="Phobius"/>
    </source>
</evidence>
<dbReference type="EMBL" id="JTHE03000104">
    <property type="protein sequence ID" value="MCM1984783.1"/>
    <property type="molecule type" value="Genomic_DNA"/>
</dbReference>
<keyword evidence="2" id="KW-0812">Transmembrane</keyword>
<sequence>MSPPSRQKEIFDVLLRHGWSYMQQVLSLGKTDQPELPTPTVLRNILTDLGPVYVKLGQLLSTRPDLLSPDYIETLSQLQANVPPSHWSEVETLLQTELGHPLETIFKTIQTQAIAAGSIAQIHQGTLLDGSTVAIKIQRPGLTALVERDIALITQVAQLLSGTDFGRQYDVVALAAEFSSALRAELNFTLEATYTEQLGQNLRSGKWFDPNKITTPKVYWNLTTPRILTLEWLEGTSLLTAGDKGALEPEQRAQISTLLVRAFFQQYLVDGFFHADPHPGNLLLLRDGRLAILDCGMMGRLDSRTQAALVEMVLAIINLDAQRCMQITLDLAEPMEPANLASLEWEYHRLLRKYVNLSLTQVNTSQAFYEILQAARRNHLRWPSNIGLFAKSLTNLEGTGRLFYPEINVVAEVRPLMNDMFWRQLVGDDPLQSVLRTGLEFKNLSLQSPRQLSFLLNRLSSETLKFNLNIEDINGLRRSLDSSANRRSFSTVVGALVIGAAIVSTNATAPQFQILSNILFGAASFLGMWLVVTILRSGQLK</sequence>
<dbReference type="Proteomes" id="UP000031561">
    <property type="component" value="Unassembled WGS sequence"/>
</dbReference>
<feature type="domain" description="ABC1 atypical kinase-like" evidence="3">
    <location>
        <begin position="77"/>
        <end position="327"/>
    </location>
</feature>
<keyword evidence="2" id="KW-0472">Membrane</keyword>
<feature type="transmembrane region" description="Helical" evidence="2">
    <location>
        <begin position="488"/>
        <end position="508"/>
    </location>
</feature>
<keyword evidence="4" id="KW-0418">Kinase</keyword>
<comment type="caution">
    <text evidence="4">The sequence shown here is derived from an EMBL/GenBank/DDBJ whole genome shotgun (WGS) entry which is preliminary data.</text>
</comment>
<keyword evidence="5" id="KW-1185">Reference proteome</keyword>
<name>A0ABD4T7T5_9CYAN</name>
<dbReference type="GO" id="GO:0016301">
    <property type="term" value="F:kinase activity"/>
    <property type="evidence" value="ECO:0007669"/>
    <property type="project" value="UniProtKB-KW"/>
</dbReference>
<dbReference type="AlphaFoldDB" id="A0ABD4T7T5"/>
<evidence type="ECO:0000313" key="4">
    <source>
        <dbReference type="EMBL" id="MCM1984783.1"/>
    </source>
</evidence>
<dbReference type="RefSeq" id="WP_250833402.1">
    <property type="nucleotide sequence ID" value="NZ_JTHE03000104.1"/>
</dbReference>
<dbReference type="CDD" id="cd05121">
    <property type="entry name" value="ABC1_ADCK3-like"/>
    <property type="match status" value="1"/>
</dbReference>
<reference evidence="4 5" key="1">
    <citation type="journal article" date="2015" name="Genome Announc.">
        <title>Draft Genome Sequence of Filamentous Marine Cyanobacterium Lyngbya confervoides Strain BDU141951.</title>
        <authorList>
            <person name="Chandrababunaidu M.M."/>
            <person name="Sen D."/>
            <person name="Tripathy S."/>
        </authorList>
    </citation>
    <scope>NUCLEOTIDE SEQUENCE [LARGE SCALE GENOMIC DNA]</scope>
    <source>
        <strain evidence="4 5">BDU141951</strain>
    </source>
</reference>